<feature type="transmembrane region" description="Helical" evidence="2">
    <location>
        <begin position="21"/>
        <end position="46"/>
    </location>
</feature>
<sequence length="324" mass="34980">MTLFPVSSTRRRVDTATGAQHVVTLFSDVILMMMMIVIYTAAAAAYDDDVIEEEEEDEEEVDVDDDEEKVDEFLTINIADDKPVFTGLPDTLSPARADGLLTGRHFARSASRTPTTRAPQDSFFNVVPGTAPTFAIWVKAGVKLDAATSPLLVNVQCVDDRSPANIITETFTVPLLDKPPTFVTGIPGTSPSISDSTVTATSLGVFTVTDPDTTCSITSSLTSVYEIRPVTSPADLQKPEFQVWVSAAVTQASIDFNDQAVPLPLTITCTDGNTAITGTFNVNIVDEVAESTGFAGTSGDRNGYKRRFADGRHNPPHVQRDRQR</sequence>
<reference evidence="3" key="1">
    <citation type="journal article" date="2019" name="bioRxiv">
        <title>The Genome of the Zebra Mussel, Dreissena polymorpha: A Resource for Invasive Species Research.</title>
        <authorList>
            <person name="McCartney M.A."/>
            <person name="Auch B."/>
            <person name="Kono T."/>
            <person name="Mallez S."/>
            <person name="Zhang Y."/>
            <person name="Obille A."/>
            <person name="Becker A."/>
            <person name="Abrahante J.E."/>
            <person name="Garbe J."/>
            <person name="Badalamenti J.P."/>
            <person name="Herman A."/>
            <person name="Mangelson H."/>
            <person name="Liachko I."/>
            <person name="Sullivan S."/>
            <person name="Sone E.D."/>
            <person name="Koren S."/>
            <person name="Silverstein K.A.T."/>
            <person name="Beckman K.B."/>
            <person name="Gohl D.M."/>
        </authorList>
    </citation>
    <scope>NUCLEOTIDE SEQUENCE</scope>
    <source>
        <strain evidence="3">Duluth1</strain>
        <tissue evidence="3">Whole animal</tissue>
    </source>
</reference>
<dbReference type="AlphaFoldDB" id="A0A9D4MML8"/>
<name>A0A9D4MML8_DREPO</name>
<dbReference type="EMBL" id="JAIWYP010000001">
    <property type="protein sequence ID" value="KAH3879081.1"/>
    <property type="molecule type" value="Genomic_DNA"/>
</dbReference>
<evidence type="ECO:0000256" key="1">
    <source>
        <dbReference type="SAM" id="MobiDB-lite"/>
    </source>
</evidence>
<protein>
    <submittedName>
        <fullName evidence="3">Uncharacterized protein</fullName>
    </submittedName>
</protein>
<reference evidence="3" key="2">
    <citation type="submission" date="2020-11" db="EMBL/GenBank/DDBJ databases">
        <authorList>
            <person name="McCartney M.A."/>
            <person name="Auch B."/>
            <person name="Kono T."/>
            <person name="Mallez S."/>
            <person name="Becker A."/>
            <person name="Gohl D.M."/>
            <person name="Silverstein K.A.T."/>
            <person name="Koren S."/>
            <person name="Bechman K.B."/>
            <person name="Herman A."/>
            <person name="Abrahante J.E."/>
            <person name="Garbe J."/>
        </authorList>
    </citation>
    <scope>NUCLEOTIDE SEQUENCE</scope>
    <source>
        <strain evidence="3">Duluth1</strain>
        <tissue evidence="3">Whole animal</tissue>
    </source>
</reference>
<evidence type="ECO:0000313" key="4">
    <source>
        <dbReference type="Proteomes" id="UP000828390"/>
    </source>
</evidence>
<keyword evidence="2" id="KW-1133">Transmembrane helix</keyword>
<keyword evidence="2" id="KW-0812">Transmembrane</keyword>
<proteinExistence type="predicted"/>
<accession>A0A9D4MML8</accession>
<feature type="compositionally biased region" description="Basic and acidic residues" evidence="1">
    <location>
        <begin position="307"/>
        <end position="324"/>
    </location>
</feature>
<feature type="region of interest" description="Disordered" evidence="1">
    <location>
        <begin position="293"/>
        <end position="324"/>
    </location>
</feature>
<gene>
    <name evidence="3" type="ORF">DPMN_002982</name>
</gene>
<comment type="caution">
    <text evidence="3">The sequence shown here is derived from an EMBL/GenBank/DDBJ whole genome shotgun (WGS) entry which is preliminary data.</text>
</comment>
<evidence type="ECO:0000256" key="2">
    <source>
        <dbReference type="SAM" id="Phobius"/>
    </source>
</evidence>
<dbReference type="Proteomes" id="UP000828390">
    <property type="component" value="Unassembled WGS sequence"/>
</dbReference>
<keyword evidence="4" id="KW-1185">Reference proteome</keyword>
<organism evidence="3 4">
    <name type="scientific">Dreissena polymorpha</name>
    <name type="common">Zebra mussel</name>
    <name type="synonym">Mytilus polymorpha</name>
    <dbReference type="NCBI Taxonomy" id="45954"/>
    <lineage>
        <taxon>Eukaryota</taxon>
        <taxon>Metazoa</taxon>
        <taxon>Spiralia</taxon>
        <taxon>Lophotrochozoa</taxon>
        <taxon>Mollusca</taxon>
        <taxon>Bivalvia</taxon>
        <taxon>Autobranchia</taxon>
        <taxon>Heteroconchia</taxon>
        <taxon>Euheterodonta</taxon>
        <taxon>Imparidentia</taxon>
        <taxon>Neoheterodontei</taxon>
        <taxon>Myida</taxon>
        <taxon>Dreissenoidea</taxon>
        <taxon>Dreissenidae</taxon>
        <taxon>Dreissena</taxon>
    </lineage>
</organism>
<keyword evidence="2" id="KW-0472">Membrane</keyword>
<evidence type="ECO:0000313" key="3">
    <source>
        <dbReference type="EMBL" id="KAH3879081.1"/>
    </source>
</evidence>